<accession>A0A9J6A4D7</accession>
<keyword evidence="2" id="KW-1185">Reference proteome</keyword>
<comment type="caution">
    <text evidence="1">The sequence shown here is derived from an EMBL/GenBank/DDBJ whole genome shotgun (WGS) entry which is preliminary data.</text>
</comment>
<reference evidence="1 2" key="1">
    <citation type="submission" date="2020-09" db="EMBL/GenBank/DDBJ databases">
        <title>De no assembly of potato wild relative species, Solanum commersonii.</title>
        <authorList>
            <person name="Cho K."/>
        </authorList>
    </citation>
    <scope>NUCLEOTIDE SEQUENCE [LARGE SCALE GENOMIC DNA]</scope>
    <source>
        <strain evidence="1">LZ3.2</strain>
        <tissue evidence="1">Leaf</tissue>
    </source>
</reference>
<evidence type="ECO:0000313" key="2">
    <source>
        <dbReference type="Proteomes" id="UP000824120"/>
    </source>
</evidence>
<evidence type="ECO:0000313" key="1">
    <source>
        <dbReference type="EMBL" id="KAG5619256.1"/>
    </source>
</evidence>
<sequence length="79" mass="8620">MPVGYKPPKFDTFNGIASMIQPIEGKIPILFQNGLSGSKRVVPIVRLLDRDIGGLLWSQNKIEALIKEGAIQLLGPHLA</sequence>
<protein>
    <submittedName>
        <fullName evidence="1">Uncharacterized protein</fullName>
    </submittedName>
</protein>
<dbReference type="AlphaFoldDB" id="A0A9J6A4D7"/>
<name>A0A9J6A4D7_SOLCO</name>
<dbReference type="Proteomes" id="UP000824120">
    <property type="component" value="Chromosome 3"/>
</dbReference>
<organism evidence="1 2">
    <name type="scientific">Solanum commersonii</name>
    <name type="common">Commerson's wild potato</name>
    <name type="synonym">Commerson's nightshade</name>
    <dbReference type="NCBI Taxonomy" id="4109"/>
    <lineage>
        <taxon>Eukaryota</taxon>
        <taxon>Viridiplantae</taxon>
        <taxon>Streptophyta</taxon>
        <taxon>Embryophyta</taxon>
        <taxon>Tracheophyta</taxon>
        <taxon>Spermatophyta</taxon>
        <taxon>Magnoliopsida</taxon>
        <taxon>eudicotyledons</taxon>
        <taxon>Gunneridae</taxon>
        <taxon>Pentapetalae</taxon>
        <taxon>asterids</taxon>
        <taxon>lamiids</taxon>
        <taxon>Solanales</taxon>
        <taxon>Solanaceae</taxon>
        <taxon>Solanoideae</taxon>
        <taxon>Solaneae</taxon>
        <taxon>Solanum</taxon>
    </lineage>
</organism>
<proteinExistence type="predicted"/>
<gene>
    <name evidence="1" type="ORF">H5410_019080</name>
</gene>
<dbReference type="EMBL" id="JACXVP010000003">
    <property type="protein sequence ID" value="KAG5619256.1"/>
    <property type="molecule type" value="Genomic_DNA"/>
</dbReference>